<dbReference type="EMBL" id="JBGBPQ010000007">
    <property type="protein sequence ID" value="KAL1521711.1"/>
    <property type="molecule type" value="Genomic_DNA"/>
</dbReference>
<organism evidence="2 3">
    <name type="scientific">Prymnesium parvum</name>
    <name type="common">Toxic golden alga</name>
    <dbReference type="NCBI Taxonomy" id="97485"/>
    <lineage>
        <taxon>Eukaryota</taxon>
        <taxon>Haptista</taxon>
        <taxon>Haptophyta</taxon>
        <taxon>Prymnesiophyceae</taxon>
        <taxon>Prymnesiales</taxon>
        <taxon>Prymnesiaceae</taxon>
        <taxon>Prymnesium</taxon>
    </lineage>
</organism>
<dbReference type="GO" id="GO:0003924">
    <property type="term" value="F:GTPase activity"/>
    <property type="evidence" value="ECO:0007669"/>
    <property type="project" value="TreeGrafter"/>
</dbReference>
<sequence length="579" mass="61082">MPRLAFPPLLAVVALVVVGECAAGSVAASYRHHSSPQRLLELRGGASAAPVQLVNAQGELLSSSAAAVAQDAPAGTDLTVIASVGGHSRGRKLLNALFDTSFPTALSLSSARDASAGAWFAKAAGAPNVVVLDTEPTDGVESDGPRRTGADSAKLAGLCFSLADAVLIHSPVASASADVLKDWYEQLFVNHIAVCNGELKGKPLIVHISDASGGRAPAAELVLSACAAGWAAATATSASLRGTRFNDCFEFEHVALPHATYEKEEYEAAVQHLRAKLMVLASGGVTKQLTASAFEGACVAAWDAVGAAMDGKPVETWLRDRYWASKAFETAMAMESKKLKAWTAKVAAGGIVPNFGASASAMLSASLTAFDAGVADCSATSDAMLSQRRARLQKALMADLQELFSKQHRTLTMSTINRYKAKLLQVVSRSGFPQQWQQDSLRRSAEKHFDEVLSSLMVEELGGPTRSQLNSAFSKQLTEQASKYIESPPMQIQAMHAMRRRTGKGQKPPRGMRVGVGLVGAVHSKTGGGQGNLQSFAGYTSGLNSLHVMFANDGLIPDSTGSEPPLFRWQPKMNFDISI</sequence>
<keyword evidence="1" id="KW-0732">Signal</keyword>
<gene>
    <name evidence="2" type="ORF">AB1Y20_021366</name>
</gene>
<accession>A0AB34JJX3</accession>
<evidence type="ECO:0000313" key="3">
    <source>
        <dbReference type="Proteomes" id="UP001515480"/>
    </source>
</evidence>
<proteinExistence type="predicted"/>
<name>A0AB34JJX3_PRYPA</name>
<dbReference type="Proteomes" id="UP001515480">
    <property type="component" value="Unassembled WGS sequence"/>
</dbReference>
<protein>
    <submittedName>
        <fullName evidence="2">Uncharacterized protein</fullName>
    </submittedName>
</protein>
<evidence type="ECO:0000313" key="2">
    <source>
        <dbReference type="EMBL" id="KAL1521711.1"/>
    </source>
</evidence>
<dbReference type="InterPro" id="IPR008803">
    <property type="entry name" value="RHD3/Sey1"/>
</dbReference>
<dbReference type="GO" id="GO:0016320">
    <property type="term" value="P:endoplasmic reticulum membrane fusion"/>
    <property type="evidence" value="ECO:0007669"/>
    <property type="project" value="TreeGrafter"/>
</dbReference>
<dbReference type="AlphaFoldDB" id="A0AB34JJX3"/>
<comment type="caution">
    <text evidence="2">The sequence shown here is derived from an EMBL/GenBank/DDBJ whole genome shotgun (WGS) entry which is preliminary data.</text>
</comment>
<reference evidence="2 3" key="1">
    <citation type="journal article" date="2024" name="Science">
        <title>Giant polyketide synthase enzymes in the biosynthesis of giant marine polyether toxins.</title>
        <authorList>
            <person name="Fallon T.R."/>
            <person name="Shende V.V."/>
            <person name="Wierzbicki I.H."/>
            <person name="Pendleton A.L."/>
            <person name="Watervoot N.F."/>
            <person name="Auber R.P."/>
            <person name="Gonzalez D.J."/>
            <person name="Wisecaver J.H."/>
            <person name="Moore B.S."/>
        </authorList>
    </citation>
    <scope>NUCLEOTIDE SEQUENCE [LARGE SCALE GENOMIC DNA]</scope>
    <source>
        <strain evidence="2 3">12B1</strain>
    </source>
</reference>
<feature type="signal peptide" evidence="1">
    <location>
        <begin position="1"/>
        <end position="23"/>
    </location>
</feature>
<evidence type="ECO:0000256" key="1">
    <source>
        <dbReference type="SAM" id="SignalP"/>
    </source>
</evidence>
<dbReference type="PANTHER" id="PTHR45923">
    <property type="entry name" value="PROTEIN SEY1"/>
    <property type="match status" value="1"/>
</dbReference>
<keyword evidence="3" id="KW-1185">Reference proteome</keyword>
<dbReference type="PANTHER" id="PTHR45923:SF2">
    <property type="entry name" value="PROTEIN SEY1"/>
    <property type="match status" value="1"/>
</dbReference>
<feature type="chain" id="PRO_5044346567" evidence="1">
    <location>
        <begin position="24"/>
        <end position="579"/>
    </location>
</feature>
<dbReference type="GO" id="GO:0005783">
    <property type="term" value="C:endoplasmic reticulum"/>
    <property type="evidence" value="ECO:0007669"/>
    <property type="project" value="TreeGrafter"/>
</dbReference>